<dbReference type="PANTHER" id="PTHR23501">
    <property type="entry name" value="MAJOR FACILITATOR SUPERFAMILY"/>
    <property type="match status" value="1"/>
</dbReference>
<feature type="transmembrane region" description="Helical" evidence="7">
    <location>
        <begin position="265"/>
        <end position="287"/>
    </location>
</feature>
<dbReference type="Gene3D" id="1.20.1250.20">
    <property type="entry name" value="MFS general substrate transporter like domains"/>
    <property type="match status" value="1"/>
</dbReference>
<dbReference type="Pfam" id="PF07690">
    <property type="entry name" value="MFS_1"/>
    <property type="match status" value="1"/>
</dbReference>
<dbReference type="Gene3D" id="1.20.1720.10">
    <property type="entry name" value="Multidrug resistance protein D"/>
    <property type="match status" value="1"/>
</dbReference>
<keyword evidence="3 7" id="KW-0812">Transmembrane</keyword>
<dbReference type="SUPFAM" id="SSF103473">
    <property type="entry name" value="MFS general substrate transporter"/>
    <property type="match status" value="1"/>
</dbReference>
<reference evidence="9 10" key="1">
    <citation type="submission" date="2024-01" db="EMBL/GenBank/DDBJ databases">
        <authorList>
            <consortium name="Genoscope - CEA"/>
            <person name="William W."/>
        </authorList>
    </citation>
    <scope>NUCLEOTIDE SEQUENCE [LARGE SCALE GENOMIC DNA]</scope>
    <source>
        <strain evidence="9 10">29B2s-10</strain>
    </source>
</reference>
<evidence type="ECO:0000256" key="1">
    <source>
        <dbReference type="ARBA" id="ARBA00004141"/>
    </source>
</evidence>
<evidence type="ECO:0000313" key="10">
    <source>
        <dbReference type="Proteomes" id="UP001497600"/>
    </source>
</evidence>
<name>A0ABP0EDN4_9ASCO</name>
<dbReference type="PROSITE" id="PS00217">
    <property type="entry name" value="SUGAR_TRANSPORT_2"/>
    <property type="match status" value="1"/>
</dbReference>
<proteinExistence type="inferred from homology"/>
<protein>
    <submittedName>
        <fullName evidence="9">Azole resistance protein 1</fullName>
    </submittedName>
</protein>
<feature type="transmembrane region" description="Helical" evidence="7">
    <location>
        <begin position="299"/>
        <end position="321"/>
    </location>
</feature>
<keyword evidence="4 7" id="KW-1133">Transmembrane helix</keyword>
<feature type="compositionally biased region" description="Basic and acidic residues" evidence="6">
    <location>
        <begin position="556"/>
        <end position="565"/>
    </location>
</feature>
<comment type="subcellular location">
    <subcellularLocation>
        <location evidence="1">Membrane</location>
        <topology evidence="1">Multi-pass membrane protein</topology>
    </subcellularLocation>
</comment>
<dbReference type="PROSITE" id="PS50850">
    <property type="entry name" value="MFS"/>
    <property type="match status" value="1"/>
</dbReference>
<gene>
    <name evidence="9" type="primary">AZR1</name>
    <name evidence="9" type="ORF">CAAN4_D07668</name>
</gene>
<feature type="transmembrane region" description="Helical" evidence="7">
    <location>
        <begin position="169"/>
        <end position="187"/>
    </location>
</feature>
<feature type="transmembrane region" description="Helical" evidence="7">
    <location>
        <begin position="136"/>
        <end position="157"/>
    </location>
</feature>
<dbReference type="PANTHER" id="PTHR23501:SF198">
    <property type="entry name" value="AZOLE RESISTANCE PROTEIN 1-RELATED"/>
    <property type="match status" value="1"/>
</dbReference>
<feature type="region of interest" description="Disordered" evidence="6">
    <location>
        <begin position="547"/>
        <end position="587"/>
    </location>
</feature>
<feature type="compositionally biased region" description="Basic and acidic residues" evidence="6">
    <location>
        <begin position="574"/>
        <end position="587"/>
    </location>
</feature>
<dbReference type="InterPro" id="IPR005829">
    <property type="entry name" value="Sugar_transporter_CS"/>
</dbReference>
<keyword evidence="5 7" id="KW-0472">Membrane</keyword>
<evidence type="ECO:0000256" key="4">
    <source>
        <dbReference type="ARBA" id="ARBA00022989"/>
    </source>
</evidence>
<feature type="transmembrane region" description="Helical" evidence="7">
    <location>
        <begin position="199"/>
        <end position="219"/>
    </location>
</feature>
<dbReference type="EMBL" id="OZ004256">
    <property type="protein sequence ID" value="CAK7904077.1"/>
    <property type="molecule type" value="Genomic_DNA"/>
</dbReference>
<evidence type="ECO:0000256" key="5">
    <source>
        <dbReference type="ARBA" id="ARBA00023136"/>
    </source>
</evidence>
<feature type="transmembrane region" description="Helical" evidence="7">
    <location>
        <begin position="111"/>
        <end position="130"/>
    </location>
</feature>
<dbReference type="InterPro" id="IPR036259">
    <property type="entry name" value="MFS_trans_sf"/>
</dbReference>
<feature type="transmembrane region" description="Helical" evidence="7">
    <location>
        <begin position="43"/>
        <end position="69"/>
    </location>
</feature>
<feature type="transmembrane region" description="Helical" evidence="7">
    <location>
        <begin position="519"/>
        <end position="537"/>
    </location>
</feature>
<dbReference type="InterPro" id="IPR011701">
    <property type="entry name" value="MFS"/>
</dbReference>
<evidence type="ECO:0000256" key="6">
    <source>
        <dbReference type="SAM" id="MobiDB-lite"/>
    </source>
</evidence>
<dbReference type="PRINTS" id="PR01036">
    <property type="entry name" value="TCRTETB"/>
</dbReference>
<dbReference type="Proteomes" id="UP001497600">
    <property type="component" value="Chromosome D"/>
</dbReference>
<organism evidence="9 10">
    <name type="scientific">[Candida] anglica</name>
    <dbReference type="NCBI Taxonomy" id="148631"/>
    <lineage>
        <taxon>Eukaryota</taxon>
        <taxon>Fungi</taxon>
        <taxon>Dikarya</taxon>
        <taxon>Ascomycota</taxon>
        <taxon>Saccharomycotina</taxon>
        <taxon>Pichiomycetes</taxon>
        <taxon>Debaryomycetaceae</taxon>
        <taxon>Kurtzmaniella</taxon>
    </lineage>
</organism>
<evidence type="ECO:0000313" key="9">
    <source>
        <dbReference type="EMBL" id="CAK7904077.1"/>
    </source>
</evidence>
<feature type="transmembrane region" description="Helical" evidence="7">
    <location>
        <begin position="81"/>
        <end position="99"/>
    </location>
</feature>
<evidence type="ECO:0000259" key="8">
    <source>
        <dbReference type="PROSITE" id="PS50850"/>
    </source>
</evidence>
<feature type="transmembrane region" description="Helical" evidence="7">
    <location>
        <begin position="396"/>
        <end position="414"/>
    </location>
</feature>
<evidence type="ECO:0000256" key="2">
    <source>
        <dbReference type="ARBA" id="ARBA00008335"/>
    </source>
</evidence>
<feature type="transmembrane region" description="Helical" evidence="7">
    <location>
        <begin position="372"/>
        <end position="390"/>
    </location>
</feature>
<evidence type="ECO:0000256" key="3">
    <source>
        <dbReference type="ARBA" id="ARBA00022692"/>
    </source>
</evidence>
<dbReference type="CDD" id="cd17502">
    <property type="entry name" value="MFS_Azr1_MDR_like"/>
    <property type="match status" value="1"/>
</dbReference>
<feature type="transmembrane region" description="Helical" evidence="7">
    <location>
        <begin position="240"/>
        <end position="259"/>
    </location>
</feature>
<feature type="transmembrane region" description="Helical" evidence="7">
    <location>
        <begin position="341"/>
        <end position="360"/>
    </location>
</feature>
<sequence>MSSDDTTIRALSNPVVVDKKVFIESDAGDGTKREDQYLHGANLTLCLLSLFLSLFLVALDQTIIITLLSDVGNKFNALDKVGWLASGFLLAMAVFVATWGKASVIFGRKIAMYVAIVLFEAGSLMCALSNSMNVLIGGRVLAGVGGGGIQSLVFIIITEIVPIEKRPSTMAFIGCVFAVASVLGPLIGGAFTSNVSWRWCFYINLPVGAVALVFLFFAFNPPKTQGNFTKKLKMIDYVGTFLLTSGCVIFLLALTFGASTYSWDSAAVICCFIFGVVMLIAFGVWNFKYSKSQILATEVIVIPQIVAATVTMFCMFAYFMASTLYSSVYFQVIWGADAWHSGLHLLPTIIPVVIASIAGGVTINKTRWVKPFSIAAGVLGPIGCGLLSILDVDSSRSARIGLLIVVGFSCGLHMQSCIISAQIPAPKTPGGTIMATTLINLGRGLGGAVGAALADAVYNSSFKNEYRANLKKLTDQSILEQLDKINISQLTTSSTILNTLTPDARLFVKKQIMAGIRNVFYMCLGFACLAFLAGLFMTNKRLPQASAGATAVAEETTPRNDSNKDDSEESSSTDGERRDFEQEKVTV</sequence>
<evidence type="ECO:0000256" key="7">
    <source>
        <dbReference type="SAM" id="Phobius"/>
    </source>
</evidence>
<feature type="domain" description="Major facilitator superfamily (MFS) profile" evidence="8">
    <location>
        <begin position="46"/>
        <end position="542"/>
    </location>
</feature>
<accession>A0ABP0EDN4</accession>
<dbReference type="InterPro" id="IPR020846">
    <property type="entry name" value="MFS_dom"/>
</dbReference>
<comment type="similarity">
    <text evidence="2">Belongs to the major facilitator superfamily.</text>
</comment>
<keyword evidence="10" id="KW-1185">Reference proteome</keyword>